<dbReference type="Proteomes" id="UP000054928">
    <property type="component" value="Unassembled WGS sequence"/>
</dbReference>
<protein>
    <submittedName>
        <fullName evidence="1">Uncharacterized protein</fullName>
    </submittedName>
</protein>
<reference evidence="2" key="1">
    <citation type="submission" date="2014-09" db="EMBL/GenBank/DDBJ databases">
        <authorList>
            <person name="Sharma Rahul"/>
            <person name="Thines Marco"/>
        </authorList>
    </citation>
    <scope>NUCLEOTIDE SEQUENCE [LARGE SCALE GENOMIC DNA]</scope>
</reference>
<evidence type="ECO:0000313" key="2">
    <source>
        <dbReference type="Proteomes" id="UP000054928"/>
    </source>
</evidence>
<name>A0A0P1A4R5_PLAHL</name>
<keyword evidence="2" id="KW-1185">Reference proteome</keyword>
<dbReference type="RefSeq" id="XP_036262956.1">
    <property type="nucleotide sequence ID" value="XM_036407236.1"/>
</dbReference>
<accession>A0A0P1A4R5</accession>
<sequence length="63" mass="7474">MEHWFQYSLADVYKSSRVSSVRDCEDIQQANNKEKSNDTDKKRSRLFEITEKSIVRKELASTF</sequence>
<evidence type="ECO:0000313" key="1">
    <source>
        <dbReference type="EMBL" id="CEG35079.1"/>
    </source>
</evidence>
<dbReference type="EMBL" id="CCYD01000007">
    <property type="protein sequence ID" value="CEG35079.1"/>
    <property type="molecule type" value="Genomic_DNA"/>
</dbReference>
<dbReference type="AlphaFoldDB" id="A0A0P1A4R5"/>
<organism evidence="1 2">
    <name type="scientific">Plasmopara halstedii</name>
    <name type="common">Downy mildew of sunflower</name>
    <dbReference type="NCBI Taxonomy" id="4781"/>
    <lineage>
        <taxon>Eukaryota</taxon>
        <taxon>Sar</taxon>
        <taxon>Stramenopiles</taxon>
        <taxon>Oomycota</taxon>
        <taxon>Peronosporomycetes</taxon>
        <taxon>Peronosporales</taxon>
        <taxon>Peronosporaceae</taxon>
        <taxon>Plasmopara</taxon>
    </lineage>
</organism>
<dbReference type="GeneID" id="59052683"/>
<proteinExistence type="predicted"/>